<feature type="compositionally biased region" description="Basic and acidic residues" evidence="1">
    <location>
        <begin position="256"/>
        <end position="267"/>
    </location>
</feature>
<dbReference type="AlphaFoldDB" id="A0AAD6S1F2"/>
<reference evidence="3" key="1">
    <citation type="submission" date="2023-03" db="EMBL/GenBank/DDBJ databases">
        <title>Massive genome expansion in bonnet fungi (Mycena s.s.) driven by repeated elements and novel gene families across ecological guilds.</title>
        <authorList>
            <consortium name="Lawrence Berkeley National Laboratory"/>
            <person name="Harder C.B."/>
            <person name="Miyauchi S."/>
            <person name="Viragh M."/>
            <person name="Kuo A."/>
            <person name="Thoen E."/>
            <person name="Andreopoulos B."/>
            <person name="Lu D."/>
            <person name="Skrede I."/>
            <person name="Drula E."/>
            <person name="Henrissat B."/>
            <person name="Morin E."/>
            <person name="Kohler A."/>
            <person name="Barry K."/>
            <person name="LaButti K."/>
            <person name="Morin E."/>
            <person name="Salamov A."/>
            <person name="Lipzen A."/>
            <person name="Mereny Z."/>
            <person name="Hegedus B."/>
            <person name="Baldrian P."/>
            <person name="Stursova M."/>
            <person name="Weitz H."/>
            <person name="Taylor A."/>
            <person name="Grigoriev I.V."/>
            <person name="Nagy L.G."/>
            <person name="Martin F."/>
            <person name="Kauserud H."/>
        </authorList>
    </citation>
    <scope>NUCLEOTIDE SEQUENCE</scope>
    <source>
        <strain evidence="3">CBHHK200</strain>
    </source>
</reference>
<evidence type="ECO:0000313" key="4">
    <source>
        <dbReference type="EMBL" id="KAJ7041852.1"/>
    </source>
</evidence>
<feature type="compositionally biased region" description="Basic and acidic residues" evidence="1">
    <location>
        <begin position="283"/>
        <end position="306"/>
    </location>
</feature>
<dbReference type="PANTHER" id="PTHR38848:SF3">
    <property type="entry name" value="G-PROTEIN COUPLED RECEPTORS FAMILY 3 PROFILE DOMAIN-CONTAINING PROTEIN"/>
    <property type="match status" value="1"/>
</dbReference>
<name>A0AAD6S1F2_9AGAR</name>
<feature type="transmembrane region" description="Helical" evidence="2">
    <location>
        <begin position="23"/>
        <end position="42"/>
    </location>
</feature>
<dbReference type="PANTHER" id="PTHR38848">
    <property type="entry name" value="G-PROTEIN COUPLED RECEPTORS FAMILY 3 PROFILE DOMAIN-CONTAINING PROTEIN"/>
    <property type="match status" value="1"/>
</dbReference>
<gene>
    <name evidence="4" type="ORF">C8F04DRAFT_1252790</name>
    <name evidence="3" type="ORF">C8F04DRAFT_1280070</name>
</gene>
<accession>A0AAD6S1F2</accession>
<comment type="caution">
    <text evidence="3">The sequence shown here is derived from an EMBL/GenBank/DDBJ whole genome shotgun (WGS) entry which is preliminary data.</text>
</comment>
<feature type="compositionally biased region" description="Low complexity" evidence="1">
    <location>
        <begin position="244"/>
        <end position="255"/>
    </location>
</feature>
<proteinExistence type="predicted"/>
<evidence type="ECO:0000313" key="3">
    <source>
        <dbReference type="EMBL" id="KAJ7017097.1"/>
    </source>
</evidence>
<feature type="compositionally biased region" description="Polar residues" evidence="1">
    <location>
        <begin position="209"/>
        <end position="220"/>
    </location>
</feature>
<keyword evidence="2" id="KW-0472">Membrane</keyword>
<dbReference type="Proteomes" id="UP001218188">
    <property type="component" value="Unassembled WGS sequence"/>
</dbReference>
<organism evidence="3 5">
    <name type="scientific">Mycena alexandri</name>
    <dbReference type="NCBI Taxonomy" id="1745969"/>
    <lineage>
        <taxon>Eukaryota</taxon>
        <taxon>Fungi</taxon>
        <taxon>Dikarya</taxon>
        <taxon>Basidiomycota</taxon>
        <taxon>Agaricomycotina</taxon>
        <taxon>Agaricomycetes</taxon>
        <taxon>Agaricomycetidae</taxon>
        <taxon>Agaricales</taxon>
        <taxon>Marasmiineae</taxon>
        <taxon>Mycenaceae</taxon>
        <taxon>Mycena</taxon>
    </lineage>
</organism>
<keyword evidence="5" id="KW-1185">Reference proteome</keyword>
<protein>
    <submittedName>
        <fullName evidence="3">Uncharacterized protein</fullName>
    </submittedName>
</protein>
<evidence type="ECO:0000256" key="2">
    <source>
        <dbReference type="SAM" id="Phobius"/>
    </source>
</evidence>
<feature type="region of interest" description="Disordered" evidence="1">
    <location>
        <begin position="193"/>
        <end position="226"/>
    </location>
</feature>
<feature type="region of interest" description="Disordered" evidence="1">
    <location>
        <begin position="244"/>
        <end position="306"/>
    </location>
</feature>
<keyword evidence="2" id="KW-0812">Transmembrane</keyword>
<sequence length="306" mass="33081">MLQAGLVLFGVGLQHGSGIACSAGIYLCVVFYATSKILIYLYRTEKVHIVWGGGVRRRNSPVFLICMGTVTLYIGVVIAMIIERIAYLGGGDGICVIGLKPAASLSLLSFDLYANTGKYRNRTDSPLLGERKVEAHSYHDPGSIDCCAHYVNIAILTAMYGREFGWICLGSCGSDVLFNAVALFWVTAGRSAPSPPGSVDAQPSPESVLPSTSGPGSTHPHSVFRPFHLRPKATNPAEFQIQVTTTSEVETSPPSRHAELESMHEDGPEPNNDFMTEIDLRDDETQRASGETKRSSELGAQKRMDA</sequence>
<feature type="transmembrane region" description="Helical" evidence="2">
    <location>
        <begin position="62"/>
        <end position="82"/>
    </location>
</feature>
<evidence type="ECO:0000313" key="5">
    <source>
        <dbReference type="Proteomes" id="UP001218188"/>
    </source>
</evidence>
<dbReference type="EMBL" id="JARJCM010000015">
    <property type="protein sequence ID" value="KAJ7041852.1"/>
    <property type="molecule type" value="Genomic_DNA"/>
</dbReference>
<dbReference type="EMBL" id="JARJCM010000435">
    <property type="protein sequence ID" value="KAJ7017097.1"/>
    <property type="molecule type" value="Genomic_DNA"/>
</dbReference>
<keyword evidence="2" id="KW-1133">Transmembrane helix</keyword>
<evidence type="ECO:0000256" key="1">
    <source>
        <dbReference type="SAM" id="MobiDB-lite"/>
    </source>
</evidence>